<dbReference type="EMBL" id="CAACVS010000582">
    <property type="protein sequence ID" value="VEU43781.1"/>
    <property type="molecule type" value="Genomic_DNA"/>
</dbReference>
<feature type="compositionally biased region" description="Low complexity" evidence="1">
    <location>
        <begin position="132"/>
        <end position="148"/>
    </location>
</feature>
<keyword evidence="3" id="KW-1185">Reference proteome</keyword>
<evidence type="ECO:0000313" key="3">
    <source>
        <dbReference type="Proteomes" id="UP000291116"/>
    </source>
</evidence>
<reference evidence="2 3" key="1">
    <citation type="submission" date="2019-01" db="EMBL/GenBank/DDBJ databases">
        <authorList>
            <person name="Ferrante I. M."/>
        </authorList>
    </citation>
    <scope>NUCLEOTIDE SEQUENCE [LARGE SCALE GENOMIC DNA]</scope>
    <source>
        <strain evidence="2 3">B856</strain>
    </source>
</reference>
<organism evidence="2 3">
    <name type="scientific">Pseudo-nitzschia multistriata</name>
    <dbReference type="NCBI Taxonomy" id="183589"/>
    <lineage>
        <taxon>Eukaryota</taxon>
        <taxon>Sar</taxon>
        <taxon>Stramenopiles</taxon>
        <taxon>Ochrophyta</taxon>
        <taxon>Bacillariophyta</taxon>
        <taxon>Bacillariophyceae</taxon>
        <taxon>Bacillariophycidae</taxon>
        <taxon>Bacillariales</taxon>
        <taxon>Bacillariaceae</taxon>
        <taxon>Pseudo-nitzschia</taxon>
    </lineage>
</organism>
<sequence length="234" mass="26198">MRFNAIRVRRYYWCKAGTARRRRNVESCCRGCRVGSTRHAGTIVQTETQPSQSISRPEQATGSSFCLSQLRFGAIIMNPSMPQMAIDSRTPSAATRSFQTFTCFVPARFSEEAASLGVGRSMAMSPLSRRIPSSPTSVSMPSSKLPSSGNRYDSGMSFWSRSSCMVSSVSRKRSLMRSGVVESPSATFWTRWAWISSRIQGTRRCAREIGSRSSRRETCFRSDTMRRSVFSSRP</sequence>
<gene>
    <name evidence="2" type="ORF">PSNMU_V1.4_AUG-EV-PASAV3_0108300</name>
</gene>
<protein>
    <submittedName>
        <fullName evidence="2">Uncharacterized protein</fullName>
    </submittedName>
</protein>
<accession>A0A448ZP14</accession>
<evidence type="ECO:0000256" key="1">
    <source>
        <dbReference type="SAM" id="MobiDB-lite"/>
    </source>
</evidence>
<dbReference type="AlphaFoldDB" id="A0A448ZP14"/>
<dbReference type="Proteomes" id="UP000291116">
    <property type="component" value="Unassembled WGS sequence"/>
</dbReference>
<name>A0A448ZP14_9STRA</name>
<evidence type="ECO:0000313" key="2">
    <source>
        <dbReference type="EMBL" id="VEU43781.1"/>
    </source>
</evidence>
<proteinExistence type="predicted"/>
<feature type="region of interest" description="Disordered" evidence="1">
    <location>
        <begin position="128"/>
        <end position="148"/>
    </location>
</feature>